<evidence type="ECO:0000313" key="3">
    <source>
        <dbReference type="Proteomes" id="UP000315369"/>
    </source>
</evidence>
<name>A0A540X8Z0_9BACT</name>
<dbReference type="OrthoDB" id="5382765at2"/>
<dbReference type="EMBL" id="VIFM01000004">
    <property type="protein sequence ID" value="TQF17692.1"/>
    <property type="molecule type" value="Genomic_DNA"/>
</dbReference>
<evidence type="ECO:0000256" key="1">
    <source>
        <dbReference type="SAM" id="MobiDB-lite"/>
    </source>
</evidence>
<keyword evidence="3" id="KW-1185">Reference proteome</keyword>
<dbReference type="Proteomes" id="UP000315369">
    <property type="component" value="Unassembled WGS sequence"/>
</dbReference>
<protein>
    <recommendedName>
        <fullName evidence="4">DUF1641 domain-containing protein</fullName>
    </recommendedName>
</protein>
<accession>A0A540X8Z0</accession>
<sequence>MSTTADIVDSITRLVIAVDNLLKTDTVNAIVSLVRRFGIGAPVKVGIDALGNALNLIIGWIAKLEQVAAIPELLEKLDPALEGLKAIGDKSEQEMRDMGMEALAPLAGAAHAAHLVLEKIRAGAVVILQGYLPKQSLTSLRESVIGVKATLKALGEALLAAPPPTTPAPSLGAGTMPLLAGGTT</sequence>
<gene>
    <name evidence="2" type="ORF">FJV41_01605</name>
</gene>
<evidence type="ECO:0000313" key="2">
    <source>
        <dbReference type="EMBL" id="TQF17692.1"/>
    </source>
</evidence>
<feature type="region of interest" description="Disordered" evidence="1">
    <location>
        <begin position="163"/>
        <end position="184"/>
    </location>
</feature>
<reference evidence="2 3" key="1">
    <citation type="submission" date="2019-06" db="EMBL/GenBank/DDBJ databases">
        <authorList>
            <person name="Livingstone P."/>
            <person name="Whitworth D."/>
        </authorList>
    </citation>
    <scope>NUCLEOTIDE SEQUENCE [LARGE SCALE GENOMIC DNA]</scope>
    <source>
        <strain evidence="2 3">AM401</strain>
    </source>
</reference>
<dbReference type="AlphaFoldDB" id="A0A540X8Z0"/>
<dbReference type="RefSeq" id="WP_141640596.1">
    <property type="nucleotide sequence ID" value="NZ_VIFM01000004.1"/>
</dbReference>
<evidence type="ECO:0008006" key="4">
    <source>
        <dbReference type="Google" id="ProtNLM"/>
    </source>
</evidence>
<proteinExistence type="predicted"/>
<organism evidence="2 3">
    <name type="scientific">Myxococcus llanfairpwllgwyngyllgogerychwyrndrobwllllantysiliogogogochensis</name>
    <dbReference type="NCBI Taxonomy" id="2590453"/>
    <lineage>
        <taxon>Bacteria</taxon>
        <taxon>Pseudomonadati</taxon>
        <taxon>Myxococcota</taxon>
        <taxon>Myxococcia</taxon>
        <taxon>Myxococcales</taxon>
        <taxon>Cystobacterineae</taxon>
        <taxon>Myxococcaceae</taxon>
        <taxon>Myxococcus</taxon>
    </lineage>
</organism>
<comment type="caution">
    <text evidence="2">The sequence shown here is derived from an EMBL/GenBank/DDBJ whole genome shotgun (WGS) entry which is preliminary data.</text>
</comment>